<gene>
    <name evidence="5" type="ORF">D3871_16935</name>
</gene>
<dbReference type="OrthoDB" id="9807767at2"/>
<comment type="similarity">
    <text evidence="4">Belongs to the Maf family. YhdE subfamily.</text>
</comment>
<dbReference type="AlphaFoldDB" id="A0A3A3FIR4"/>
<dbReference type="InterPro" id="IPR003697">
    <property type="entry name" value="Maf-like"/>
</dbReference>
<reference evidence="6" key="1">
    <citation type="submission" date="2018-09" db="EMBL/GenBank/DDBJ databases">
        <authorList>
            <person name="Zhu H."/>
        </authorList>
    </citation>
    <scope>NUCLEOTIDE SEQUENCE [LARGE SCALE GENOMIC DNA]</scope>
    <source>
        <strain evidence="6">K1R23-30</strain>
    </source>
</reference>
<dbReference type="Proteomes" id="UP000265955">
    <property type="component" value="Unassembled WGS sequence"/>
</dbReference>
<dbReference type="PANTHER" id="PTHR43213">
    <property type="entry name" value="BIFUNCTIONAL DTTP/UTP PYROPHOSPHATASE/METHYLTRANSFERASE PROTEIN-RELATED"/>
    <property type="match status" value="1"/>
</dbReference>
<feature type="site" description="Important for substrate specificity" evidence="4">
    <location>
        <position position="169"/>
    </location>
</feature>
<comment type="caution">
    <text evidence="5">The sequence shown here is derived from an EMBL/GenBank/DDBJ whole genome shotgun (WGS) entry which is preliminary data.</text>
</comment>
<dbReference type="GO" id="GO:0009117">
    <property type="term" value="P:nucleotide metabolic process"/>
    <property type="evidence" value="ECO:0007669"/>
    <property type="project" value="UniProtKB-KW"/>
</dbReference>
<dbReference type="PIRSF" id="PIRSF006305">
    <property type="entry name" value="Maf"/>
    <property type="match status" value="1"/>
</dbReference>
<dbReference type="RefSeq" id="WP_119770295.1">
    <property type="nucleotide sequence ID" value="NZ_QYUO01000002.1"/>
</dbReference>
<evidence type="ECO:0000313" key="5">
    <source>
        <dbReference type="EMBL" id="RJF95144.1"/>
    </source>
</evidence>
<dbReference type="Pfam" id="PF02545">
    <property type="entry name" value="Maf"/>
    <property type="match status" value="1"/>
</dbReference>
<evidence type="ECO:0000256" key="1">
    <source>
        <dbReference type="ARBA" id="ARBA00001968"/>
    </source>
</evidence>
<dbReference type="GO" id="GO:0005737">
    <property type="term" value="C:cytoplasm"/>
    <property type="evidence" value="ECO:0007669"/>
    <property type="project" value="UniProtKB-SubCell"/>
</dbReference>
<comment type="function">
    <text evidence="4">Nucleoside triphosphate pyrophosphatase that hydrolyzes dTTP and UTP. May have a dual role in cell division arrest and in preventing the incorporation of modified nucleotides into cellular nucleic acids.</text>
</comment>
<dbReference type="InterPro" id="IPR029001">
    <property type="entry name" value="ITPase-like_fam"/>
</dbReference>
<dbReference type="HAMAP" id="MF_00528">
    <property type="entry name" value="Maf"/>
    <property type="match status" value="1"/>
</dbReference>
<dbReference type="Gene3D" id="3.90.950.10">
    <property type="match status" value="1"/>
</dbReference>
<dbReference type="EMBL" id="QYUO01000002">
    <property type="protein sequence ID" value="RJF95144.1"/>
    <property type="molecule type" value="Genomic_DNA"/>
</dbReference>
<dbReference type="GO" id="GO:0036221">
    <property type="term" value="F:UTP diphosphatase activity"/>
    <property type="evidence" value="ECO:0007669"/>
    <property type="project" value="RHEA"/>
</dbReference>
<keyword evidence="6" id="KW-1185">Reference proteome</keyword>
<name>A0A3A3FIR4_9BURK</name>
<evidence type="ECO:0000256" key="4">
    <source>
        <dbReference type="HAMAP-Rule" id="MF_00528"/>
    </source>
</evidence>
<protein>
    <recommendedName>
        <fullName evidence="4">dTTP/UTP pyrophosphatase</fullName>
        <shortName evidence="4">dTTPase/UTPase</shortName>
        <ecNumber evidence="4">3.6.1.9</ecNumber>
    </recommendedName>
    <alternativeName>
        <fullName evidence="4">Nucleoside triphosphate pyrophosphatase</fullName>
    </alternativeName>
    <alternativeName>
        <fullName evidence="4">Nucleotide pyrophosphatase</fullName>
        <shortName evidence="4">Nucleotide PPase</shortName>
    </alternativeName>
</protein>
<sequence>MKPADYKIYLASKSPRRRELLRQIGVEFELLLLRDAAPRGPEVNEDVHPGEKAEDYVVRVTRAKAEFAAKMMMMRRLPIRPVMAADTTVVIDGRILGKPADQADAMDMLRALSGRTHQVLTSVALHRDEDNWQTLQTSEVRFAPISEDMIRAYCATSEPYDKAGGYGIQGLASVFIAHIAGSYTGIMGLPLHETASLLNQAGIPVLGPVR</sequence>
<dbReference type="PANTHER" id="PTHR43213:SF5">
    <property type="entry name" value="BIFUNCTIONAL DTTP_UTP PYROPHOSPHATASE_METHYLTRANSFERASE PROTEIN-RELATED"/>
    <property type="match status" value="1"/>
</dbReference>
<dbReference type="CDD" id="cd00555">
    <property type="entry name" value="Maf"/>
    <property type="match status" value="1"/>
</dbReference>
<comment type="subcellular location">
    <subcellularLocation>
        <location evidence="4">Cytoplasm</location>
    </subcellularLocation>
</comment>
<evidence type="ECO:0000256" key="3">
    <source>
        <dbReference type="ARBA" id="ARBA00023080"/>
    </source>
</evidence>
<evidence type="ECO:0000256" key="2">
    <source>
        <dbReference type="ARBA" id="ARBA00022801"/>
    </source>
</evidence>
<evidence type="ECO:0000313" key="6">
    <source>
        <dbReference type="Proteomes" id="UP000265955"/>
    </source>
</evidence>
<comment type="catalytic activity">
    <reaction evidence="4">
        <text>UTP + H2O = UMP + diphosphate + H(+)</text>
        <dbReference type="Rhea" id="RHEA:29395"/>
        <dbReference type="ChEBI" id="CHEBI:15377"/>
        <dbReference type="ChEBI" id="CHEBI:15378"/>
        <dbReference type="ChEBI" id="CHEBI:33019"/>
        <dbReference type="ChEBI" id="CHEBI:46398"/>
        <dbReference type="ChEBI" id="CHEBI:57865"/>
        <dbReference type="EC" id="3.6.1.9"/>
    </reaction>
</comment>
<dbReference type="EC" id="3.6.1.9" evidence="4"/>
<dbReference type="GO" id="GO:0036218">
    <property type="term" value="F:dTTP diphosphatase activity"/>
    <property type="evidence" value="ECO:0007669"/>
    <property type="project" value="RHEA"/>
</dbReference>
<comment type="caution">
    <text evidence="4">Lacks conserved residue(s) required for the propagation of feature annotation.</text>
</comment>
<feature type="active site" description="Proton acceptor" evidence="4">
    <location>
        <position position="86"/>
    </location>
</feature>
<accession>A0A3A3FIR4</accession>
<keyword evidence="2 4" id="KW-0378">Hydrolase</keyword>
<feature type="site" description="Important for substrate specificity" evidence="4">
    <location>
        <position position="16"/>
    </location>
</feature>
<comment type="cofactor">
    <cofactor evidence="1 4">
        <name>a divalent metal cation</name>
        <dbReference type="ChEBI" id="CHEBI:60240"/>
    </cofactor>
</comment>
<proteinExistence type="inferred from homology"/>
<dbReference type="SUPFAM" id="SSF52972">
    <property type="entry name" value="ITPase-like"/>
    <property type="match status" value="1"/>
</dbReference>
<comment type="catalytic activity">
    <reaction evidence="4">
        <text>dTTP + H2O = dTMP + diphosphate + H(+)</text>
        <dbReference type="Rhea" id="RHEA:28534"/>
        <dbReference type="ChEBI" id="CHEBI:15377"/>
        <dbReference type="ChEBI" id="CHEBI:15378"/>
        <dbReference type="ChEBI" id="CHEBI:33019"/>
        <dbReference type="ChEBI" id="CHEBI:37568"/>
        <dbReference type="ChEBI" id="CHEBI:63528"/>
        <dbReference type="EC" id="3.6.1.9"/>
    </reaction>
</comment>
<feature type="site" description="Important for substrate specificity" evidence="4">
    <location>
        <position position="87"/>
    </location>
</feature>
<dbReference type="NCBIfam" id="TIGR00172">
    <property type="entry name" value="maf"/>
    <property type="match status" value="1"/>
</dbReference>
<organism evidence="5 6">
    <name type="scientific">Noviherbaspirillum saxi</name>
    <dbReference type="NCBI Taxonomy" id="2320863"/>
    <lineage>
        <taxon>Bacteria</taxon>
        <taxon>Pseudomonadati</taxon>
        <taxon>Pseudomonadota</taxon>
        <taxon>Betaproteobacteria</taxon>
        <taxon>Burkholderiales</taxon>
        <taxon>Oxalobacteraceae</taxon>
        <taxon>Noviherbaspirillum</taxon>
    </lineage>
</organism>
<keyword evidence="3 4" id="KW-0546">Nucleotide metabolism</keyword>
<keyword evidence="4" id="KW-0963">Cytoplasm</keyword>